<evidence type="ECO:0000313" key="2">
    <source>
        <dbReference type="EMBL" id="KAF5840893.1"/>
    </source>
</evidence>
<keyword evidence="3" id="KW-1185">Reference proteome</keyword>
<evidence type="ECO:0000313" key="3">
    <source>
        <dbReference type="Proteomes" id="UP000815325"/>
    </source>
</evidence>
<name>A0ABQ7H235_DUNSA</name>
<evidence type="ECO:0000256" key="1">
    <source>
        <dbReference type="SAM" id="MobiDB-lite"/>
    </source>
</evidence>
<feature type="region of interest" description="Disordered" evidence="1">
    <location>
        <begin position="1"/>
        <end position="89"/>
    </location>
</feature>
<dbReference type="Proteomes" id="UP000815325">
    <property type="component" value="Unassembled WGS sequence"/>
</dbReference>
<proteinExistence type="predicted"/>
<organism evidence="2 3">
    <name type="scientific">Dunaliella salina</name>
    <name type="common">Green alga</name>
    <name type="synonym">Protococcus salinus</name>
    <dbReference type="NCBI Taxonomy" id="3046"/>
    <lineage>
        <taxon>Eukaryota</taxon>
        <taxon>Viridiplantae</taxon>
        <taxon>Chlorophyta</taxon>
        <taxon>core chlorophytes</taxon>
        <taxon>Chlorophyceae</taxon>
        <taxon>CS clade</taxon>
        <taxon>Chlamydomonadales</taxon>
        <taxon>Dunaliellaceae</taxon>
        <taxon>Dunaliella</taxon>
    </lineage>
</organism>
<dbReference type="EMBL" id="MU069501">
    <property type="protein sequence ID" value="KAF5840893.1"/>
    <property type="molecule type" value="Genomic_DNA"/>
</dbReference>
<accession>A0ABQ7H235</accession>
<protein>
    <recommendedName>
        <fullName evidence="4">Encoded protein</fullName>
    </recommendedName>
</protein>
<sequence>MELLGVSSSQRWRGGTASCLRQGQPGLKEVKEEIKEEHQDAMVQDSSKGCKAGQSVKDEAPGAEQAENAEATTPLHAENSQALLQAAGR</sequence>
<reference evidence="2" key="1">
    <citation type="submission" date="2017-08" db="EMBL/GenBank/DDBJ databases">
        <authorList>
            <person name="Polle J.E."/>
            <person name="Barry K."/>
            <person name="Cushman J."/>
            <person name="Schmutz J."/>
            <person name="Tran D."/>
            <person name="Hathwaick L.T."/>
            <person name="Yim W.C."/>
            <person name="Jenkins J."/>
            <person name="Mckie-Krisberg Z.M."/>
            <person name="Prochnik S."/>
            <person name="Lindquist E."/>
            <person name="Dockter R.B."/>
            <person name="Adam C."/>
            <person name="Molina H."/>
            <person name="Bunkerborg J."/>
            <person name="Jin E."/>
            <person name="Buchheim M."/>
            <person name="Magnuson J."/>
        </authorList>
    </citation>
    <scope>NUCLEOTIDE SEQUENCE</scope>
    <source>
        <strain evidence="2">CCAP 19/18</strain>
    </source>
</reference>
<evidence type="ECO:0008006" key="4">
    <source>
        <dbReference type="Google" id="ProtNLM"/>
    </source>
</evidence>
<gene>
    <name evidence="2" type="ORF">DUNSADRAFT_15261</name>
</gene>
<feature type="compositionally biased region" description="Polar residues" evidence="1">
    <location>
        <begin position="1"/>
        <end position="11"/>
    </location>
</feature>
<comment type="caution">
    <text evidence="2">The sequence shown here is derived from an EMBL/GenBank/DDBJ whole genome shotgun (WGS) entry which is preliminary data.</text>
</comment>
<feature type="compositionally biased region" description="Basic and acidic residues" evidence="1">
    <location>
        <begin position="28"/>
        <end position="40"/>
    </location>
</feature>